<feature type="compositionally biased region" description="Low complexity" evidence="4">
    <location>
        <begin position="445"/>
        <end position="454"/>
    </location>
</feature>
<evidence type="ECO:0000256" key="3">
    <source>
        <dbReference type="ARBA" id="ARBA00022490"/>
    </source>
</evidence>
<sequence>MASHPAHDDDVMPEETQGYKLSQPKQSLAEYQQMGKNTVKGDVDTVSAASFLTEAIMTRHVFTRPVTRGGLASSFHARHLTKPPPAVTITHAGPATMPGLLFSDGLAYYHHYQGRSNSPRSSRPNPSRREAIRNRVNPLAPRESLYPGVFPAAPVYPPRIIRPDEILPWDATVIPSSAFERGEIYHQEQQAAAVETAELRAAKRAARKAEKAEKKAEKSRKAQEKALKKETQRVEKQEQIIAERAVSDEIEHVNHQTESQSPTKEKIIKKWKSKFFTKDKKSLLEPSPPIHESHMEIASPGLPPADNAAYFDYLTQTERRSSVSSIDSSPGLPTDPIPDQGDESLQRYKESLGLGGGGKDLSDPNDPRVCIIESLSMQSPGRGPVTIDLSTPGSEKTLKDKPFKIKEGATFSMTAKFRVQHEILSGLQYVQIYGGPPPPPGPVGLPGYYGASGSPGPPPPPGPHAPPAHYGPYGSAPSYPSQPYQPPGNYGDPYRPPPNTYDRPLDAYDRPPDAYDRPPDGYDRPPTGYDRPAYDRPAPPYDRPPSGAGFNHPPPSLPPIPPAPSSAGFANHSPPPPYGPSGRRSQDSTAQPPRNQRFRDKDRHGRGKNRKNQHHTDDRRDRDRHKHEKQMPRERDPSSQPPNPAERPSITDSPYARPVSASREHGVENERDWDQNHAADFREPPEPRVAYETRSPLPRPAEFHQLVKPSPAQGAMPVREIPQFDSMQDDPGSRSKGQPSKPQREARLSPKQPKQPGGVAKAPSPQPPATPLRKWKTPAEILAGPSPAILKAAEERNSNRKRPHDDTRRQDEGGQRQDKEPLRRESHQKRPRFDHGDSRDSNRSTSRPDTDPGLKPRPSSSNDRERPTYSPHNSWERPFEQSPRGRDRRERSFRDESAGDIEGRRSRSRDSYHRDSDRPLSPLPADAGTPPPQSRTSSRRSSFASQVGEARQRRSMSRDSFVSSGTHESDLSSVGAELLGLPSKAKEEKERDDGRKRNMNRIKKRVVPKVDNVYRLVNERCLRLLPLTCHSRRW</sequence>
<dbReference type="InterPro" id="IPR000406">
    <property type="entry name" value="Rho_GDI"/>
</dbReference>
<dbReference type="AlphaFoldDB" id="A0A0G4N3A6"/>
<gene>
    <name evidence="5" type="ORF">BN1723_015803</name>
</gene>
<dbReference type="SUPFAM" id="SSF81296">
    <property type="entry name" value="E set domains"/>
    <property type="match status" value="1"/>
</dbReference>
<evidence type="ECO:0000313" key="5">
    <source>
        <dbReference type="EMBL" id="CRK40785.1"/>
    </source>
</evidence>
<feature type="region of interest" description="Disordered" evidence="4">
    <location>
        <begin position="280"/>
        <end position="301"/>
    </location>
</feature>
<feature type="compositionally biased region" description="Pro residues" evidence="4">
    <location>
        <begin position="455"/>
        <end position="466"/>
    </location>
</feature>
<dbReference type="Pfam" id="PF02115">
    <property type="entry name" value="Rho_GDI"/>
    <property type="match status" value="1"/>
</dbReference>
<feature type="compositionally biased region" description="Basic and acidic residues" evidence="4">
    <location>
        <begin position="1"/>
        <end position="10"/>
    </location>
</feature>
<feature type="compositionally biased region" description="Basic and acidic residues" evidence="4">
    <location>
        <begin position="831"/>
        <end position="854"/>
    </location>
</feature>
<evidence type="ECO:0000313" key="6">
    <source>
        <dbReference type="Proteomes" id="UP000045706"/>
    </source>
</evidence>
<dbReference type="GO" id="GO:0005829">
    <property type="term" value="C:cytosol"/>
    <property type="evidence" value="ECO:0007669"/>
    <property type="project" value="TreeGrafter"/>
</dbReference>
<dbReference type="PANTHER" id="PTHR10980">
    <property type="entry name" value="RHO GDP-DISSOCIATION INHIBITOR"/>
    <property type="match status" value="1"/>
</dbReference>
<accession>A0A0G4N3A6</accession>
<dbReference type="EMBL" id="CVQI01032263">
    <property type="protein sequence ID" value="CRK40785.1"/>
    <property type="molecule type" value="Genomic_DNA"/>
</dbReference>
<dbReference type="GO" id="GO:0007266">
    <property type="term" value="P:Rho protein signal transduction"/>
    <property type="evidence" value="ECO:0007669"/>
    <property type="project" value="InterPro"/>
</dbReference>
<feature type="compositionally biased region" description="Basic and acidic residues" evidence="4">
    <location>
        <begin position="662"/>
        <end position="691"/>
    </location>
</feature>
<feature type="compositionally biased region" description="Basic and acidic residues" evidence="4">
    <location>
        <begin position="792"/>
        <end position="825"/>
    </location>
</feature>
<comment type="subcellular location">
    <subcellularLocation>
        <location evidence="1">Cytoplasm</location>
    </subcellularLocation>
</comment>
<feature type="region of interest" description="Disordered" evidence="4">
    <location>
        <begin position="1"/>
        <end position="23"/>
    </location>
</feature>
<feature type="compositionally biased region" description="Low complexity" evidence="4">
    <location>
        <begin position="467"/>
        <end position="491"/>
    </location>
</feature>
<dbReference type="GO" id="GO:0005094">
    <property type="term" value="F:Rho GDP-dissociation inhibitor activity"/>
    <property type="evidence" value="ECO:0007669"/>
    <property type="project" value="InterPro"/>
</dbReference>
<feature type="compositionally biased region" description="Basic residues" evidence="4">
    <location>
        <begin position="604"/>
        <end position="613"/>
    </location>
</feature>
<feature type="compositionally biased region" description="Basic and acidic residues" evidence="4">
    <location>
        <begin position="503"/>
        <end position="523"/>
    </location>
</feature>
<evidence type="ECO:0000256" key="1">
    <source>
        <dbReference type="ARBA" id="ARBA00004496"/>
    </source>
</evidence>
<evidence type="ECO:0000256" key="4">
    <source>
        <dbReference type="SAM" id="MobiDB-lite"/>
    </source>
</evidence>
<comment type="similarity">
    <text evidence="2">Belongs to the Rho GDI family.</text>
</comment>
<feature type="region of interest" description="Disordered" evidence="4">
    <location>
        <begin position="443"/>
        <end position="1001"/>
    </location>
</feature>
<keyword evidence="3" id="KW-0963">Cytoplasm</keyword>
<dbReference type="PANTHER" id="PTHR10980:SF3">
    <property type="entry name" value="LD16419P"/>
    <property type="match status" value="1"/>
</dbReference>
<proteinExistence type="inferred from homology"/>
<dbReference type="Proteomes" id="UP000045706">
    <property type="component" value="Unassembled WGS sequence"/>
</dbReference>
<name>A0A0G4N3A6_VERLO</name>
<feature type="region of interest" description="Disordered" evidence="4">
    <location>
        <begin position="209"/>
        <end position="235"/>
    </location>
</feature>
<evidence type="ECO:0000256" key="2">
    <source>
        <dbReference type="ARBA" id="ARBA00009758"/>
    </source>
</evidence>
<feature type="compositionally biased region" description="Basic and acidic residues" evidence="4">
    <location>
        <begin position="874"/>
        <end position="918"/>
    </location>
</feature>
<dbReference type="Gene3D" id="2.70.50.30">
    <property type="entry name" value="Coagulation Factor XIII, subunit A, domain 1"/>
    <property type="match status" value="1"/>
</dbReference>
<feature type="compositionally biased region" description="Basic and acidic residues" evidence="4">
    <location>
        <begin position="984"/>
        <end position="996"/>
    </location>
</feature>
<dbReference type="InterPro" id="IPR014756">
    <property type="entry name" value="Ig_E-set"/>
</dbReference>
<feature type="compositionally biased region" description="Pro residues" evidence="4">
    <location>
        <begin position="552"/>
        <end position="564"/>
    </location>
</feature>
<dbReference type="InterPro" id="IPR024792">
    <property type="entry name" value="RhoGDI_dom_sf"/>
</dbReference>
<dbReference type="GO" id="GO:0016020">
    <property type="term" value="C:membrane"/>
    <property type="evidence" value="ECO:0007669"/>
    <property type="project" value="TreeGrafter"/>
</dbReference>
<feature type="region of interest" description="Disordered" evidence="4">
    <location>
        <begin position="321"/>
        <end position="343"/>
    </location>
</feature>
<reference evidence="6" key="1">
    <citation type="submission" date="2015-05" db="EMBL/GenBank/DDBJ databases">
        <authorList>
            <person name="Fogelqvist Johan"/>
        </authorList>
    </citation>
    <scope>NUCLEOTIDE SEQUENCE [LARGE SCALE GENOMIC DNA]</scope>
</reference>
<protein>
    <submittedName>
        <fullName evidence="5">Uncharacterized protein</fullName>
    </submittedName>
</protein>
<organism evidence="5 6">
    <name type="scientific">Verticillium longisporum</name>
    <name type="common">Verticillium dahliae var. longisporum</name>
    <dbReference type="NCBI Taxonomy" id="100787"/>
    <lineage>
        <taxon>Eukaryota</taxon>
        <taxon>Fungi</taxon>
        <taxon>Dikarya</taxon>
        <taxon>Ascomycota</taxon>
        <taxon>Pezizomycotina</taxon>
        <taxon>Sordariomycetes</taxon>
        <taxon>Hypocreomycetidae</taxon>
        <taxon>Glomerellales</taxon>
        <taxon>Plectosphaerellaceae</taxon>
        <taxon>Verticillium</taxon>
    </lineage>
</organism>